<dbReference type="Proteomes" id="UP001161276">
    <property type="component" value="Unassembled WGS sequence"/>
</dbReference>
<reference evidence="2" key="1">
    <citation type="submission" date="2022-09" db="EMBL/GenBank/DDBJ databases">
        <title>Intensive care unit water sources are persistently colonized with multi-drug resistant bacteria and are the site of extensive horizontal gene transfer of antibiotic resistance genes.</title>
        <authorList>
            <person name="Diorio-Toth L."/>
        </authorList>
    </citation>
    <scope>NUCLEOTIDE SEQUENCE</scope>
    <source>
        <strain evidence="2">GD03676</strain>
    </source>
</reference>
<evidence type="ECO:0000313" key="2">
    <source>
        <dbReference type="EMBL" id="MDH2053736.1"/>
    </source>
</evidence>
<name>A0AA43B0U4_9BURK</name>
<sequence length="165" mass="17105">MSRNDFASGRAAFARGVAWVLAVGFAPMSAAAAQALPPQSEAAQEWPEVETVRTLLRADAAAALADCRIPGICPAGAAPVVAGEPMVRRQDDIRVAAIFGLARRLSADVVVNGELLRYQAGRAAPVAGQVSAGAYQLLSIEGACVRLRRDAADHTACLTAGRVEP</sequence>
<dbReference type="AlphaFoldDB" id="A0AA43B0U4"/>
<accession>A0AA43B0U4</accession>
<gene>
    <name evidence="2" type="ORF">N5K24_25270</name>
</gene>
<protein>
    <submittedName>
        <fullName evidence="2">Uncharacterized protein</fullName>
    </submittedName>
</protein>
<evidence type="ECO:0000256" key="1">
    <source>
        <dbReference type="SAM" id="SignalP"/>
    </source>
</evidence>
<keyword evidence="1" id="KW-0732">Signal</keyword>
<evidence type="ECO:0000313" key="3">
    <source>
        <dbReference type="Proteomes" id="UP001161276"/>
    </source>
</evidence>
<dbReference type="RefSeq" id="WP_081534127.1">
    <property type="nucleotide sequence ID" value="NZ_ALJE01000009.1"/>
</dbReference>
<feature type="chain" id="PRO_5041283243" evidence="1">
    <location>
        <begin position="33"/>
        <end position="165"/>
    </location>
</feature>
<comment type="caution">
    <text evidence="2">The sequence shown here is derived from an EMBL/GenBank/DDBJ whole genome shotgun (WGS) entry which is preliminary data.</text>
</comment>
<proteinExistence type="predicted"/>
<feature type="signal peptide" evidence="1">
    <location>
        <begin position="1"/>
        <end position="32"/>
    </location>
</feature>
<organism evidence="2 3">
    <name type="scientific">Achromobacter marplatensis</name>
    <dbReference type="NCBI Taxonomy" id="470868"/>
    <lineage>
        <taxon>Bacteria</taxon>
        <taxon>Pseudomonadati</taxon>
        <taxon>Pseudomonadota</taxon>
        <taxon>Betaproteobacteria</taxon>
        <taxon>Burkholderiales</taxon>
        <taxon>Alcaligenaceae</taxon>
        <taxon>Achromobacter</taxon>
    </lineage>
</organism>
<dbReference type="EMBL" id="JAOCKG010000015">
    <property type="protein sequence ID" value="MDH2053736.1"/>
    <property type="molecule type" value="Genomic_DNA"/>
</dbReference>